<name>A0ABP8H459_9BACT</name>
<dbReference type="PANTHER" id="PTHR37302:SF3">
    <property type="entry name" value="DAMAGE-INDUCIBLE PROTEIN DINB"/>
    <property type="match status" value="1"/>
</dbReference>
<dbReference type="Gene3D" id="1.20.120.450">
    <property type="entry name" value="dinb family like domain"/>
    <property type="match status" value="1"/>
</dbReference>
<evidence type="ECO:0000256" key="1">
    <source>
        <dbReference type="ARBA" id="ARBA00008635"/>
    </source>
</evidence>
<evidence type="ECO:0000256" key="2">
    <source>
        <dbReference type="ARBA" id="ARBA00022723"/>
    </source>
</evidence>
<keyword evidence="4" id="KW-1185">Reference proteome</keyword>
<keyword evidence="2" id="KW-0479">Metal-binding</keyword>
<gene>
    <name evidence="3" type="primary">dinB_2</name>
    <name evidence="3" type="ORF">GCM10023184_27450</name>
</gene>
<dbReference type="InterPro" id="IPR007837">
    <property type="entry name" value="DinB"/>
</dbReference>
<organism evidence="3 4">
    <name type="scientific">Flaviaesturariibacter amylovorans</name>
    <dbReference type="NCBI Taxonomy" id="1084520"/>
    <lineage>
        <taxon>Bacteria</taxon>
        <taxon>Pseudomonadati</taxon>
        <taxon>Bacteroidota</taxon>
        <taxon>Chitinophagia</taxon>
        <taxon>Chitinophagales</taxon>
        <taxon>Chitinophagaceae</taxon>
        <taxon>Flaviaestuariibacter</taxon>
    </lineage>
</organism>
<sequence length="163" mass="18992">MKELLLSYAGFNAWANGLLLDVLRPLPAELLDRELPSSFPSLRRTVLHLLDAESIWWQRLQLQERIVRPSETFEGDFDSLADALQSVDQQWLQWVQKANAHQLMHEFIYRDLRGQSQKSMVAYVLQHLINHGTYHRGQLVTLLRQVGVTTVPSTDFIAWTRKR</sequence>
<comment type="similarity">
    <text evidence="1">Belongs to the DinB family.</text>
</comment>
<reference evidence="4" key="1">
    <citation type="journal article" date="2019" name="Int. J. Syst. Evol. Microbiol.">
        <title>The Global Catalogue of Microorganisms (GCM) 10K type strain sequencing project: providing services to taxonomists for standard genome sequencing and annotation.</title>
        <authorList>
            <consortium name="The Broad Institute Genomics Platform"/>
            <consortium name="The Broad Institute Genome Sequencing Center for Infectious Disease"/>
            <person name="Wu L."/>
            <person name="Ma J."/>
        </authorList>
    </citation>
    <scope>NUCLEOTIDE SEQUENCE [LARGE SCALE GENOMIC DNA]</scope>
    <source>
        <strain evidence="4">JCM 17919</strain>
    </source>
</reference>
<dbReference type="Pfam" id="PF05163">
    <property type="entry name" value="DinB"/>
    <property type="match status" value="1"/>
</dbReference>
<accession>A0ABP8H459</accession>
<dbReference type="PANTHER" id="PTHR37302">
    <property type="entry name" value="SLR1116 PROTEIN"/>
    <property type="match status" value="1"/>
</dbReference>
<dbReference type="SUPFAM" id="SSF109854">
    <property type="entry name" value="DinB/YfiT-like putative metalloenzymes"/>
    <property type="match status" value="1"/>
</dbReference>
<comment type="caution">
    <text evidence="3">The sequence shown here is derived from an EMBL/GenBank/DDBJ whole genome shotgun (WGS) entry which is preliminary data.</text>
</comment>
<dbReference type="InterPro" id="IPR034660">
    <property type="entry name" value="DinB/YfiT-like"/>
</dbReference>
<dbReference type="Proteomes" id="UP001501725">
    <property type="component" value="Unassembled WGS sequence"/>
</dbReference>
<protein>
    <submittedName>
        <fullName evidence="3">Damage-inducible protein DinB</fullName>
    </submittedName>
</protein>
<evidence type="ECO:0000313" key="4">
    <source>
        <dbReference type="Proteomes" id="UP001501725"/>
    </source>
</evidence>
<dbReference type="EMBL" id="BAABGY010000008">
    <property type="protein sequence ID" value="GAA4333897.1"/>
    <property type="molecule type" value="Genomic_DNA"/>
</dbReference>
<proteinExistence type="inferred from homology"/>
<dbReference type="RefSeq" id="WP_345256330.1">
    <property type="nucleotide sequence ID" value="NZ_BAABGY010000008.1"/>
</dbReference>
<evidence type="ECO:0000313" key="3">
    <source>
        <dbReference type="EMBL" id="GAA4333897.1"/>
    </source>
</evidence>